<dbReference type="PROSITE" id="PS00086">
    <property type="entry name" value="CYTOCHROME_P450"/>
    <property type="match status" value="1"/>
</dbReference>
<reference evidence="2 3" key="1">
    <citation type="submission" date="2024-06" db="EMBL/GenBank/DDBJ databases">
        <title>Draft genome sequence of Geodermatophilus badlandi, a novel member of the Geodermatophilaceae isolated from badland sedimentary rocks in the Red desert, Wyoming, USA.</title>
        <authorList>
            <person name="Ben Tekaya S."/>
            <person name="Nouioui I."/>
            <person name="Flores G.M."/>
            <person name="Shaal M.N."/>
            <person name="Bredoire F."/>
            <person name="Basile F."/>
            <person name="Van Diepen L."/>
            <person name="Ward N.L."/>
        </authorList>
    </citation>
    <scope>NUCLEOTIDE SEQUENCE [LARGE SCALE GENOMIC DNA]</scope>
    <source>
        <strain evidence="2 3">WL48A</strain>
    </source>
</reference>
<comment type="caution">
    <text evidence="2">The sequence shown here is derived from an EMBL/GenBank/DDBJ whole genome shotgun (WGS) entry which is preliminary data.</text>
</comment>
<evidence type="ECO:0000313" key="3">
    <source>
        <dbReference type="Proteomes" id="UP001560045"/>
    </source>
</evidence>
<organism evidence="2 3">
    <name type="scientific">Geodermatophilus maliterrae</name>
    <dbReference type="NCBI Taxonomy" id="3162531"/>
    <lineage>
        <taxon>Bacteria</taxon>
        <taxon>Bacillati</taxon>
        <taxon>Actinomycetota</taxon>
        <taxon>Actinomycetes</taxon>
        <taxon>Geodermatophilales</taxon>
        <taxon>Geodermatophilaceae</taxon>
        <taxon>Geodermatophilus</taxon>
    </lineage>
</organism>
<keyword evidence="3" id="KW-1185">Reference proteome</keyword>
<evidence type="ECO:0008006" key="4">
    <source>
        <dbReference type="Google" id="ProtNLM"/>
    </source>
</evidence>
<accession>A0ABV3XIV7</accession>
<proteinExistence type="predicted"/>
<dbReference type="InterPro" id="IPR036396">
    <property type="entry name" value="Cyt_P450_sf"/>
</dbReference>
<protein>
    <recommendedName>
        <fullName evidence="4">Cytochrome P450</fullName>
    </recommendedName>
</protein>
<dbReference type="SUPFAM" id="SSF48264">
    <property type="entry name" value="Cytochrome P450"/>
    <property type="match status" value="1"/>
</dbReference>
<dbReference type="InterPro" id="IPR017972">
    <property type="entry name" value="Cyt_P450_CS"/>
</dbReference>
<gene>
    <name evidence="2" type="ORF">ABQ292_18750</name>
</gene>
<dbReference type="EMBL" id="JBFNXQ010000070">
    <property type="protein sequence ID" value="MEX5720407.1"/>
    <property type="molecule type" value="Genomic_DNA"/>
</dbReference>
<feature type="region of interest" description="Disordered" evidence="1">
    <location>
        <begin position="16"/>
        <end position="47"/>
    </location>
</feature>
<name>A0ABV3XIV7_9ACTN</name>
<evidence type="ECO:0000256" key="1">
    <source>
        <dbReference type="SAM" id="MobiDB-lite"/>
    </source>
</evidence>
<dbReference type="Proteomes" id="UP001560045">
    <property type="component" value="Unassembled WGS sequence"/>
</dbReference>
<evidence type="ECO:0000313" key="2">
    <source>
        <dbReference type="EMBL" id="MEX5720407.1"/>
    </source>
</evidence>
<sequence length="132" mass="13733">MPLMLSAVLEDPRHRVPAAPSADAGPAWPRLQVPRFCDGPEQDHRGATVDDIVSVPTVISNLTADPAVLSFQGLGLPTACLADRRTGSAGPPRRVAPDGTTVEVDLADAPFGRGPHACPGRAIAEAWVEVLG</sequence>
<dbReference type="RefSeq" id="WP_369209203.1">
    <property type="nucleotide sequence ID" value="NZ_JBFNXQ010000070.1"/>
</dbReference>